<accession>A0A1F7IFW7</accession>
<gene>
    <name evidence="1" type="ORF">A2954_04575</name>
</gene>
<protein>
    <recommendedName>
        <fullName evidence="3">Antitoxin</fullName>
    </recommendedName>
</protein>
<dbReference type="SUPFAM" id="SSF46689">
    <property type="entry name" value="Homeodomain-like"/>
    <property type="match status" value="1"/>
</dbReference>
<name>A0A1F7IFW7_9BACT</name>
<dbReference type="InterPro" id="IPR036388">
    <property type="entry name" value="WH-like_DNA-bd_sf"/>
</dbReference>
<organism evidence="1 2">
    <name type="scientific">Candidatus Roizmanbacteria bacterium RIFCSPLOWO2_01_FULL_37_12</name>
    <dbReference type="NCBI Taxonomy" id="1802056"/>
    <lineage>
        <taxon>Bacteria</taxon>
        <taxon>Candidatus Roizmaniibacteriota</taxon>
    </lineage>
</organism>
<dbReference type="AlphaFoldDB" id="A0A1F7IFW7"/>
<dbReference type="Gene3D" id="1.10.10.10">
    <property type="entry name" value="Winged helix-like DNA-binding domain superfamily/Winged helix DNA-binding domain"/>
    <property type="match status" value="1"/>
</dbReference>
<dbReference type="Proteomes" id="UP000177698">
    <property type="component" value="Unassembled WGS sequence"/>
</dbReference>
<dbReference type="InterPro" id="IPR007367">
    <property type="entry name" value="DUF433"/>
</dbReference>
<dbReference type="EMBL" id="MGAG01000003">
    <property type="protein sequence ID" value="OGK42256.1"/>
    <property type="molecule type" value="Genomic_DNA"/>
</dbReference>
<proteinExistence type="predicted"/>
<evidence type="ECO:0000313" key="2">
    <source>
        <dbReference type="Proteomes" id="UP000177698"/>
    </source>
</evidence>
<evidence type="ECO:0008006" key="3">
    <source>
        <dbReference type="Google" id="ProtNLM"/>
    </source>
</evidence>
<dbReference type="Pfam" id="PF04255">
    <property type="entry name" value="DUF433"/>
    <property type="match status" value="1"/>
</dbReference>
<dbReference type="STRING" id="1802056.A2954_04575"/>
<evidence type="ECO:0000313" key="1">
    <source>
        <dbReference type="EMBL" id="OGK42256.1"/>
    </source>
</evidence>
<sequence>MKSKIIINPGIRFGKPVIAGTRIAVVDILNLISAGYTIDEIPNQYPRLKKEDIVAAIDYAAKIMEHPASILHRLIEDKHSGYVSNIGR</sequence>
<comment type="caution">
    <text evidence="1">The sequence shown here is derived from an EMBL/GenBank/DDBJ whole genome shotgun (WGS) entry which is preliminary data.</text>
</comment>
<dbReference type="PANTHER" id="PTHR34849">
    <property type="entry name" value="SSL5025 PROTEIN"/>
    <property type="match status" value="1"/>
</dbReference>
<dbReference type="InterPro" id="IPR009057">
    <property type="entry name" value="Homeodomain-like_sf"/>
</dbReference>
<dbReference type="PANTHER" id="PTHR34849:SF3">
    <property type="entry name" value="SSR2962 PROTEIN"/>
    <property type="match status" value="1"/>
</dbReference>
<reference evidence="1 2" key="1">
    <citation type="journal article" date="2016" name="Nat. Commun.">
        <title>Thousands of microbial genomes shed light on interconnected biogeochemical processes in an aquifer system.</title>
        <authorList>
            <person name="Anantharaman K."/>
            <person name="Brown C.T."/>
            <person name="Hug L.A."/>
            <person name="Sharon I."/>
            <person name="Castelle C.J."/>
            <person name="Probst A.J."/>
            <person name="Thomas B.C."/>
            <person name="Singh A."/>
            <person name="Wilkins M.J."/>
            <person name="Karaoz U."/>
            <person name="Brodie E.L."/>
            <person name="Williams K.H."/>
            <person name="Hubbard S.S."/>
            <person name="Banfield J.F."/>
        </authorList>
    </citation>
    <scope>NUCLEOTIDE SEQUENCE [LARGE SCALE GENOMIC DNA]</scope>
</reference>